<feature type="region of interest" description="Disordered" evidence="4">
    <location>
        <begin position="278"/>
        <end position="300"/>
    </location>
</feature>
<feature type="coiled-coil region" evidence="3">
    <location>
        <begin position="691"/>
        <end position="718"/>
    </location>
</feature>
<evidence type="ECO:0000313" key="7">
    <source>
        <dbReference type="Proteomes" id="UP000242381"/>
    </source>
</evidence>
<keyword evidence="3" id="KW-0175">Coiled coil</keyword>
<dbReference type="InterPro" id="IPR015940">
    <property type="entry name" value="UBA"/>
</dbReference>
<evidence type="ECO:0000256" key="2">
    <source>
        <dbReference type="PROSITE-ProRule" id="PRU00339"/>
    </source>
</evidence>
<reference evidence="6 7" key="1">
    <citation type="journal article" date="2016" name="Proc. Natl. Acad. Sci. U.S.A.">
        <title>Lipid metabolic changes in an early divergent fungus govern the establishment of a mutualistic symbiosis with endobacteria.</title>
        <authorList>
            <person name="Lastovetsky O.A."/>
            <person name="Gaspar M.L."/>
            <person name="Mondo S.J."/>
            <person name="LaButti K.M."/>
            <person name="Sandor L."/>
            <person name="Grigoriev I.V."/>
            <person name="Henry S.A."/>
            <person name="Pawlowska T.E."/>
        </authorList>
    </citation>
    <scope>NUCLEOTIDE SEQUENCE [LARGE SCALE GENOMIC DNA]</scope>
    <source>
        <strain evidence="6 7">ATCC 11559</strain>
    </source>
</reference>
<feature type="compositionally biased region" description="Polar residues" evidence="4">
    <location>
        <begin position="62"/>
        <end position="72"/>
    </location>
</feature>
<feature type="compositionally biased region" description="Basic and acidic residues" evidence="4">
    <location>
        <begin position="17"/>
        <end position="31"/>
    </location>
</feature>
<feature type="coiled-coil region" evidence="3">
    <location>
        <begin position="600"/>
        <end position="627"/>
    </location>
</feature>
<feature type="domain" description="UBA" evidence="5">
    <location>
        <begin position="233"/>
        <end position="275"/>
    </location>
</feature>
<feature type="region of interest" description="Disordered" evidence="4">
    <location>
        <begin position="421"/>
        <end position="501"/>
    </location>
</feature>
<feature type="compositionally biased region" description="Polar residues" evidence="4">
    <location>
        <begin position="137"/>
        <end position="148"/>
    </location>
</feature>
<dbReference type="GO" id="GO:0101031">
    <property type="term" value="C:protein folding chaperone complex"/>
    <property type="evidence" value="ECO:0007669"/>
    <property type="project" value="TreeGrafter"/>
</dbReference>
<dbReference type="EMBL" id="KV921335">
    <property type="protein sequence ID" value="ORE18245.1"/>
    <property type="molecule type" value="Genomic_DNA"/>
</dbReference>
<dbReference type="InterPro" id="IPR009060">
    <property type="entry name" value="UBA-like_sf"/>
</dbReference>
<dbReference type="SUPFAM" id="SSF46934">
    <property type="entry name" value="UBA-like"/>
    <property type="match status" value="1"/>
</dbReference>
<dbReference type="PROSITE" id="PS50005">
    <property type="entry name" value="TPR"/>
    <property type="match status" value="1"/>
</dbReference>
<protein>
    <recommendedName>
        <fullName evidence="5">UBA domain-containing protein</fullName>
    </recommendedName>
</protein>
<dbReference type="FunFam" id="1.10.287.110:FF:000002">
    <property type="entry name" value="putative tyrosine-protein phosphatase auxilin isoform X2"/>
    <property type="match status" value="1"/>
</dbReference>
<dbReference type="SMART" id="SM00165">
    <property type="entry name" value="UBA"/>
    <property type="match status" value="1"/>
</dbReference>
<dbReference type="SMART" id="SM00028">
    <property type="entry name" value="TPR"/>
    <property type="match status" value="3"/>
</dbReference>
<dbReference type="PANTHER" id="PTHR46423">
    <property type="entry name" value="RNA POLYMERASE II-ASSOCIATED PROTEIN 3"/>
    <property type="match status" value="1"/>
</dbReference>
<feature type="region of interest" description="Disordered" evidence="4">
    <location>
        <begin position="1"/>
        <end position="148"/>
    </location>
</feature>
<feature type="compositionally biased region" description="Polar residues" evidence="4">
    <location>
        <begin position="107"/>
        <end position="127"/>
    </location>
</feature>
<dbReference type="CDD" id="cd14291">
    <property type="entry name" value="UBA1_NUB1_like"/>
    <property type="match status" value="1"/>
</dbReference>
<dbReference type="PANTHER" id="PTHR46423:SF1">
    <property type="entry name" value="RNA POLYMERASE II-ASSOCIATED PROTEIN 3"/>
    <property type="match status" value="1"/>
</dbReference>
<feature type="compositionally biased region" description="Polar residues" evidence="4">
    <location>
        <begin position="427"/>
        <end position="441"/>
    </location>
</feature>
<feature type="compositionally biased region" description="Polar residues" evidence="4">
    <location>
        <begin position="176"/>
        <end position="185"/>
    </location>
</feature>
<dbReference type="InterPro" id="IPR051966">
    <property type="entry name" value="RPAP3"/>
</dbReference>
<organism evidence="6 7">
    <name type="scientific">Rhizopus microsporus</name>
    <dbReference type="NCBI Taxonomy" id="58291"/>
    <lineage>
        <taxon>Eukaryota</taxon>
        <taxon>Fungi</taxon>
        <taxon>Fungi incertae sedis</taxon>
        <taxon>Mucoromycota</taxon>
        <taxon>Mucoromycotina</taxon>
        <taxon>Mucoromycetes</taxon>
        <taxon>Mucorales</taxon>
        <taxon>Mucorineae</taxon>
        <taxon>Rhizopodaceae</taxon>
        <taxon>Rhizopus</taxon>
    </lineage>
</organism>
<keyword evidence="1 2" id="KW-0802">TPR repeat</keyword>
<evidence type="ECO:0000259" key="5">
    <source>
        <dbReference type="PROSITE" id="PS50030"/>
    </source>
</evidence>
<dbReference type="SUPFAM" id="SSF46565">
    <property type="entry name" value="Chaperone J-domain"/>
    <property type="match status" value="1"/>
</dbReference>
<evidence type="ECO:0000256" key="1">
    <source>
        <dbReference type="ARBA" id="ARBA00022803"/>
    </source>
</evidence>
<evidence type="ECO:0000313" key="6">
    <source>
        <dbReference type="EMBL" id="ORE18245.1"/>
    </source>
</evidence>
<evidence type="ECO:0000256" key="3">
    <source>
        <dbReference type="SAM" id="Coils"/>
    </source>
</evidence>
<dbReference type="SUPFAM" id="SSF48452">
    <property type="entry name" value="TPR-like"/>
    <property type="match status" value="1"/>
</dbReference>
<feature type="compositionally biased region" description="Low complexity" evidence="4">
    <location>
        <begin position="1"/>
        <end position="16"/>
    </location>
</feature>
<feature type="repeat" description="TPR" evidence="2">
    <location>
        <begin position="511"/>
        <end position="544"/>
    </location>
</feature>
<dbReference type="VEuPathDB" id="FungiDB:BCV72DRAFT_84683"/>
<proteinExistence type="predicted"/>
<gene>
    <name evidence="6" type="ORF">BCV71DRAFT_215486</name>
</gene>
<dbReference type="PROSITE" id="PS50030">
    <property type="entry name" value="UBA"/>
    <property type="match status" value="1"/>
</dbReference>
<dbReference type="Gene3D" id="1.10.287.110">
    <property type="entry name" value="DnaJ domain"/>
    <property type="match status" value="1"/>
</dbReference>
<dbReference type="Gene3D" id="1.10.8.10">
    <property type="entry name" value="DNA helicase RuvA subunit, C-terminal domain"/>
    <property type="match status" value="1"/>
</dbReference>
<name>A0A1X0S1R0_RHIZD</name>
<dbReference type="InterPro" id="IPR011990">
    <property type="entry name" value="TPR-like_helical_dom_sf"/>
</dbReference>
<sequence>MEDLLDLSWSSTTSTLKDNKKQQPVQKKDAFADLLTIGSNSKDDEKPTLSSLAEQKRHQHQAWATATRSEPLTPTKHTPSQHTPPPSQSASTHSNKPVSFDDLLNPFGTSNKTNSGKSTPLNQLRNNTKPTTPTPTESSEQWNFDLLDTSSAEKSNNIAPIDDDIFGDLAQESHTASVKGSSYGQHTGYDEDNPLGILAEPIQSKPADFEVDEPRVQLDESEVVLSYQDTLKEEEEDEMLARLIDMGFSMQQSKFAIEATGGHDLQAAIDLLMQSSEPAQRYQSRIPDNSHNNRHQPSPTEQARNALFTTKSNPQQQQQQRQGVDDMLHIQTEKIVGQAQELGGMLYKNAASFIKLGREKVTKAVGDWQEQQRVQRLKQLQEQQKGPVRPKWMTAENETVDLSTASVEKFADDDTVYEKKRLEQPARSASGTPKMRQQQRQPKTRALIDDEDEPVYVSPSRRKPTPTSSGRSTPQSAMAGSVRQESTVFSPKPKQRTRPVVDASADIIAKVKQAKEQGNEKYKLGQFGEAEEAYTRAIELLPAGHDHQVILCNNRAMTRLKIGDYKKCIEDCDLVITLCKESGEGSDVSEGVVISWRDQLLKSLNRKAEALENIERYKDALNVYEEIVKIEGPGNVKTNQSMSRCRQALNPKPARSSPPAARVEVPEKKQDFMSMFDPASVPTVKESTVSAEELNKSKAVAEIRAKAAEKEAEDAERLSKTDDINARLVAWKAGKEQNLRALLATLDTLLWPEAQWKGAQMSDLIDVKKCKIIYMRAISKVHPDKLPSNASVEQKMLASGIFATLNEAWDAFKLQCF</sequence>
<dbReference type="Pfam" id="PF00627">
    <property type="entry name" value="UBA"/>
    <property type="match status" value="1"/>
</dbReference>
<dbReference type="AlphaFoldDB" id="A0A1X0S1R0"/>
<dbReference type="InterPro" id="IPR036869">
    <property type="entry name" value="J_dom_sf"/>
</dbReference>
<dbReference type="InterPro" id="IPR019734">
    <property type="entry name" value="TPR_rpt"/>
</dbReference>
<feature type="compositionally biased region" description="Low complexity" evidence="4">
    <location>
        <begin position="465"/>
        <end position="476"/>
    </location>
</feature>
<evidence type="ECO:0000256" key="4">
    <source>
        <dbReference type="SAM" id="MobiDB-lite"/>
    </source>
</evidence>
<dbReference type="Gene3D" id="1.25.40.10">
    <property type="entry name" value="Tetratricopeptide repeat domain"/>
    <property type="match status" value="1"/>
</dbReference>
<dbReference type="OMA" id="MLPDKHP"/>
<feature type="region of interest" description="Disordered" evidence="4">
    <location>
        <begin position="176"/>
        <end position="196"/>
    </location>
</feature>
<dbReference type="Proteomes" id="UP000242381">
    <property type="component" value="Unassembled WGS sequence"/>
</dbReference>
<accession>A0A1X0S1R0</accession>